<dbReference type="Pfam" id="PF13452">
    <property type="entry name" value="FAS1_DH_region"/>
    <property type="match status" value="1"/>
</dbReference>
<protein>
    <submittedName>
        <fullName evidence="2">Acyl dehydratase</fullName>
    </submittedName>
</protein>
<dbReference type="PANTHER" id="PTHR43664:SF1">
    <property type="entry name" value="BETA-METHYLMALYL-COA DEHYDRATASE"/>
    <property type="match status" value="1"/>
</dbReference>
<dbReference type="InterPro" id="IPR039569">
    <property type="entry name" value="FAS1-like_DH_region"/>
</dbReference>
<proteinExistence type="predicted"/>
<organism evidence="2 3">
    <name type="scientific">Spongiibacter thalassae</name>
    <dbReference type="NCBI Taxonomy" id="2721624"/>
    <lineage>
        <taxon>Bacteria</taxon>
        <taxon>Pseudomonadati</taxon>
        <taxon>Pseudomonadota</taxon>
        <taxon>Gammaproteobacteria</taxon>
        <taxon>Cellvibrionales</taxon>
        <taxon>Spongiibacteraceae</taxon>
        <taxon>Spongiibacter</taxon>
    </lineage>
</organism>
<dbReference type="InterPro" id="IPR029069">
    <property type="entry name" value="HotDog_dom_sf"/>
</dbReference>
<reference evidence="2 3" key="1">
    <citation type="submission" date="2020-04" db="EMBL/GenBank/DDBJ databases">
        <authorList>
            <person name="Yoon J."/>
        </authorList>
    </citation>
    <scope>NUCLEOTIDE SEQUENCE [LARGE SCALE GENOMIC DNA]</scope>
    <source>
        <strain evidence="2 3">KMU-166</strain>
    </source>
</reference>
<evidence type="ECO:0000313" key="3">
    <source>
        <dbReference type="Proteomes" id="UP000765845"/>
    </source>
</evidence>
<dbReference type="PANTHER" id="PTHR43664">
    <property type="entry name" value="MONOAMINE OXIDASE-RELATED"/>
    <property type="match status" value="1"/>
</dbReference>
<sequence>MAEDNKISEEFEKATSYELKDEDIEKAKLLIGVDIACRDKEQIQTISEDNVRTYAQACGSDNPLFVDPDYAASTRWGSVFAPPMISGFVNAPMLGDKMDPALKEATKGIFRGIHAFISGGEWEFFKPLYPGDTVYSFAGESDIEVTPSEFAGTKVTRFNRSVKMNQRGEIVAIYTYRLILTERKKAREKGKNLSIEPANYSDEDIAKIDELYANDNPRGADKLFFEDLEVGSALPDSVRGPLTVTDVVNFHAGGYGWVPYGLRTGRLWHKNRKRIAPFYVKNEMGVPDVAQRLHWDSEWAKAIGNPRAYDYGVMREHYLYHYLLEWVGDNGWVSRFYDEIRKFNLMGDTQFITGEVTGKREEGGQCLVDVELKMINQRGEETVRCDATVVLPSKKNGVVVLPEPPRDLQRRAVEMISRHRELSAK</sequence>
<evidence type="ECO:0000259" key="1">
    <source>
        <dbReference type="Pfam" id="PF13452"/>
    </source>
</evidence>
<dbReference type="EMBL" id="JAAWWK010000001">
    <property type="protein sequence ID" value="NKI15969.1"/>
    <property type="molecule type" value="Genomic_DNA"/>
</dbReference>
<dbReference type="RefSeq" id="WP_168448518.1">
    <property type="nucleotide sequence ID" value="NZ_JAAWWK010000001.1"/>
</dbReference>
<name>A0ABX1GCH6_9GAMM</name>
<accession>A0ABX1GCH6</accession>
<dbReference type="Gene3D" id="3.10.129.10">
    <property type="entry name" value="Hotdog Thioesterase"/>
    <property type="match status" value="2"/>
</dbReference>
<dbReference type="Proteomes" id="UP000765845">
    <property type="component" value="Unassembled WGS sequence"/>
</dbReference>
<evidence type="ECO:0000313" key="2">
    <source>
        <dbReference type="EMBL" id="NKI15969.1"/>
    </source>
</evidence>
<feature type="domain" description="FAS1-like dehydratase" evidence="1">
    <location>
        <begin position="43"/>
        <end position="172"/>
    </location>
</feature>
<keyword evidence="3" id="KW-1185">Reference proteome</keyword>
<dbReference type="SUPFAM" id="SSF54637">
    <property type="entry name" value="Thioesterase/thiol ester dehydrase-isomerase"/>
    <property type="match status" value="2"/>
</dbReference>
<comment type="caution">
    <text evidence="2">The sequence shown here is derived from an EMBL/GenBank/DDBJ whole genome shotgun (WGS) entry which is preliminary data.</text>
</comment>
<dbReference type="CDD" id="cd03441">
    <property type="entry name" value="R_hydratase_like"/>
    <property type="match status" value="1"/>
</dbReference>
<gene>
    <name evidence="2" type="ORF">HCU74_00925</name>
</gene>
<dbReference type="InterPro" id="IPR052342">
    <property type="entry name" value="MCH/BMMD"/>
</dbReference>